<sequence length="126" mass="13853">MRVCLKHAFSKRRDGAVVIDDSLCDGCGKCEAVCPFQMIRIETTISGLKAKKCELCTDRRENGQEPACVEACTSGALLFGDMERAPLGSSADWQTLAEAGITRTYTDPSTRVTLPKPKIRYFLSDE</sequence>
<dbReference type="STRING" id="632773.BBEV_2214"/>
<dbReference type="EMBL" id="CP012502">
    <property type="protein sequence ID" value="AOM83572.1"/>
    <property type="molecule type" value="Genomic_DNA"/>
</dbReference>
<dbReference type="PANTHER" id="PTHR43177:SF3">
    <property type="entry name" value="PROTEIN NRFC HOMOLOG"/>
    <property type="match status" value="1"/>
</dbReference>
<keyword evidence="7" id="KW-1185">Reference proteome</keyword>
<dbReference type="GO" id="GO:0016491">
    <property type="term" value="F:oxidoreductase activity"/>
    <property type="evidence" value="ECO:0007669"/>
    <property type="project" value="UniProtKB-KW"/>
</dbReference>
<evidence type="ECO:0000313" key="7">
    <source>
        <dbReference type="Proteomes" id="UP000094463"/>
    </source>
</evidence>
<dbReference type="PROSITE" id="PS51379">
    <property type="entry name" value="4FE4S_FER_2"/>
    <property type="match status" value="1"/>
</dbReference>
<accession>A0A1D7QX33</accession>
<name>A0A1D7QX33_9BACI</name>
<dbReference type="AlphaFoldDB" id="A0A1D7QX33"/>
<dbReference type="Gene3D" id="3.30.70.20">
    <property type="match status" value="2"/>
</dbReference>
<gene>
    <name evidence="6" type="primary">dmsB-3</name>
    <name evidence="6" type="ORF">BBEV_2214</name>
</gene>
<evidence type="ECO:0000259" key="5">
    <source>
        <dbReference type="PROSITE" id="PS51379"/>
    </source>
</evidence>
<keyword evidence="6" id="KW-0560">Oxidoreductase</keyword>
<dbReference type="GO" id="GO:0046872">
    <property type="term" value="F:metal ion binding"/>
    <property type="evidence" value="ECO:0007669"/>
    <property type="project" value="UniProtKB-KW"/>
</dbReference>
<evidence type="ECO:0000256" key="3">
    <source>
        <dbReference type="ARBA" id="ARBA00023004"/>
    </source>
</evidence>
<organism evidence="6 7">
    <name type="scientific">Salisediminibacterium beveridgei</name>
    <dbReference type="NCBI Taxonomy" id="632773"/>
    <lineage>
        <taxon>Bacteria</taxon>
        <taxon>Bacillati</taxon>
        <taxon>Bacillota</taxon>
        <taxon>Bacilli</taxon>
        <taxon>Bacillales</taxon>
        <taxon>Bacillaceae</taxon>
        <taxon>Salisediminibacterium</taxon>
    </lineage>
</organism>
<evidence type="ECO:0000256" key="2">
    <source>
        <dbReference type="ARBA" id="ARBA00022723"/>
    </source>
</evidence>
<dbReference type="SUPFAM" id="SSF54862">
    <property type="entry name" value="4Fe-4S ferredoxins"/>
    <property type="match status" value="1"/>
</dbReference>
<dbReference type="Proteomes" id="UP000094463">
    <property type="component" value="Chromosome"/>
</dbReference>
<keyword evidence="4" id="KW-0411">Iron-sulfur</keyword>
<dbReference type="EC" id="1.2.1.2" evidence="6"/>
<proteinExistence type="predicted"/>
<keyword evidence="2" id="KW-0479">Metal-binding</keyword>
<evidence type="ECO:0000256" key="1">
    <source>
        <dbReference type="ARBA" id="ARBA00022485"/>
    </source>
</evidence>
<dbReference type="PROSITE" id="PS00198">
    <property type="entry name" value="4FE4S_FER_1"/>
    <property type="match status" value="1"/>
</dbReference>
<evidence type="ECO:0000313" key="6">
    <source>
        <dbReference type="EMBL" id="AOM83572.1"/>
    </source>
</evidence>
<dbReference type="KEGG" id="bbev:BBEV_2214"/>
<dbReference type="InterPro" id="IPR017896">
    <property type="entry name" value="4Fe4S_Fe-S-bd"/>
</dbReference>
<reference evidence="6 7" key="1">
    <citation type="submission" date="2015-08" db="EMBL/GenBank/DDBJ databases">
        <title>The complete genome sequence of Bacillus beveridgei MLTeJB.</title>
        <authorList>
            <person name="Hanson T.E."/>
            <person name="Mesa C."/>
            <person name="Basesman S.M."/>
            <person name="Oremland R.S."/>
        </authorList>
    </citation>
    <scope>NUCLEOTIDE SEQUENCE [LARGE SCALE GENOMIC DNA]</scope>
    <source>
        <strain evidence="6 7">MLTeJB</strain>
    </source>
</reference>
<feature type="domain" description="4Fe-4S ferredoxin-type" evidence="5">
    <location>
        <begin position="15"/>
        <end position="44"/>
    </location>
</feature>
<keyword evidence="3" id="KW-0408">Iron</keyword>
<dbReference type="PANTHER" id="PTHR43177">
    <property type="entry name" value="PROTEIN NRFC"/>
    <property type="match status" value="1"/>
</dbReference>
<dbReference type="Pfam" id="PF13247">
    <property type="entry name" value="Fer4_11"/>
    <property type="match status" value="1"/>
</dbReference>
<dbReference type="InterPro" id="IPR017900">
    <property type="entry name" value="4Fe4S_Fe_S_CS"/>
</dbReference>
<dbReference type="InterPro" id="IPR050954">
    <property type="entry name" value="ET_IronSulfur_Cluster-Binding"/>
</dbReference>
<keyword evidence="1" id="KW-0004">4Fe-4S</keyword>
<dbReference type="GO" id="GO:0051539">
    <property type="term" value="F:4 iron, 4 sulfur cluster binding"/>
    <property type="evidence" value="ECO:0007669"/>
    <property type="project" value="UniProtKB-KW"/>
</dbReference>
<protein>
    <submittedName>
        <fullName evidence="6">Anaerobic dimethyl sulfoxide reductase chain B</fullName>
        <ecNumber evidence="6">1.2.1.2</ecNumber>
    </submittedName>
</protein>
<evidence type="ECO:0000256" key="4">
    <source>
        <dbReference type="ARBA" id="ARBA00023014"/>
    </source>
</evidence>